<keyword evidence="2" id="KW-1185">Reference proteome</keyword>
<proteinExistence type="predicted"/>
<evidence type="ECO:0000313" key="2">
    <source>
        <dbReference type="Proteomes" id="UP001237292"/>
    </source>
</evidence>
<evidence type="ECO:0000313" key="1">
    <source>
        <dbReference type="EMBL" id="WMN16017.1"/>
    </source>
</evidence>
<reference evidence="1 2" key="1">
    <citation type="journal article" date="2023" name="Access Microbiol">
        <title>The genome of a steinernematid-associated Pseudomonas piscis bacterium encodes the biosynthesis of insect toxins.</title>
        <authorList>
            <person name="Awori R.M."/>
            <person name="Hendre P."/>
            <person name="Amugune N.O."/>
        </authorList>
    </citation>
    <scope>NUCLEOTIDE SEQUENCE [LARGE SCALE GENOMIC DNA]</scope>
    <source>
        <strain evidence="1 2">75</strain>
    </source>
</reference>
<dbReference type="RefSeq" id="WP_022640067.1">
    <property type="nucleotide sequence ID" value="NZ_CP133164.1"/>
</dbReference>
<dbReference type="Proteomes" id="UP001237292">
    <property type="component" value="Chromosome"/>
</dbReference>
<organism evidence="1 2">
    <name type="scientific">Pseudomonas piscis</name>
    <dbReference type="NCBI Taxonomy" id="2614538"/>
    <lineage>
        <taxon>Bacteria</taxon>
        <taxon>Pseudomonadati</taxon>
        <taxon>Pseudomonadota</taxon>
        <taxon>Gammaproteobacteria</taxon>
        <taxon>Pseudomonadales</taxon>
        <taxon>Pseudomonadaceae</taxon>
        <taxon>Pseudomonas</taxon>
    </lineage>
</organism>
<sequence>MSAKAEHAEPTNAELTQLKAKLKAGKLAPEDLKALVGLVERTEKAAKQLRAAIVE</sequence>
<gene>
    <name evidence="1" type="ORF">QL104_22040</name>
</gene>
<name>A0ABY9ND18_9PSED</name>
<protein>
    <submittedName>
        <fullName evidence="1">Uncharacterized protein</fullName>
    </submittedName>
</protein>
<dbReference type="EMBL" id="CP133164">
    <property type="protein sequence ID" value="WMN16017.1"/>
    <property type="molecule type" value="Genomic_DNA"/>
</dbReference>
<accession>A0ABY9ND18</accession>